<comment type="caution">
    <text evidence="2">The sequence shown here is derived from an EMBL/GenBank/DDBJ whole genome shotgun (WGS) entry which is preliminary data.</text>
</comment>
<gene>
    <name evidence="2" type="ORF">QTG54_004431</name>
</gene>
<feature type="compositionally biased region" description="Basic and acidic residues" evidence="1">
    <location>
        <begin position="95"/>
        <end position="115"/>
    </location>
</feature>
<proteinExistence type="predicted"/>
<dbReference type="EMBL" id="JATAAI010000006">
    <property type="protein sequence ID" value="KAK1745140.1"/>
    <property type="molecule type" value="Genomic_DNA"/>
</dbReference>
<sequence length="248" mass="27330">MNKREKIGPSSTSKQKQIPPPPRKQSSVQTLKALGRMHMDTDDAASVSARSISSRRSRQPPPPPPVGRNTFSNPNPSSPSKKGSNTSIRSLSTKELSRLRKERHSSEGNNERIAELRAQQNSERDESAHIDLGRSLERIRAERKAAKDSLKERRKSGRSHNQKERFGESSQTFTLPMNDVRRGRATGARDDDILGAAAEIRARARRSLSRSKGREKAAEDVFGTRSVSGDDHTVDGDAVSVSSRGGDQ</sequence>
<evidence type="ECO:0000313" key="2">
    <source>
        <dbReference type="EMBL" id="KAK1745140.1"/>
    </source>
</evidence>
<accession>A0AAD9DGN0</accession>
<feature type="compositionally biased region" description="Low complexity" evidence="1">
    <location>
        <begin position="72"/>
        <end position="87"/>
    </location>
</feature>
<reference evidence="2" key="1">
    <citation type="submission" date="2023-06" db="EMBL/GenBank/DDBJ databases">
        <title>Survivors Of The Sea: Transcriptome response of Skeletonema marinoi to long-term dormancy.</title>
        <authorList>
            <person name="Pinder M.I.M."/>
            <person name="Kourtchenko O."/>
            <person name="Robertson E.K."/>
            <person name="Larsson T."/>
            <person name="Maumus F."/>
            <person name="Osuna-Cruz C.M."/>
            <person name="Vancaester E."/>
            <person name="Stenow R."/>
            <person name="Vandepoele K."/>
            <person name="Ploug H."/>
            <person name="Bruchert V."/>
            <person name="Godhe A."/>
            <person name="Topel M."/>
        </authorList>
    </citation>
    <scope>NUCLEOTIDE SEQUENCE</scope>
    <source>
        <strain evidence="2">R05AC</strain>
    </source>
</reference>
<feature type="compositionally biased region" description="Basic and acidic residues" evidence="1">
    <location>
        <begin position="122"/>
        <end position="151"/>
    </location>
</feature>
<name>A0AAD9DGN0_9STRA</name>
<feature type="compositionally biased region" description="Basic and acidic residues" evidence="1">
    <location>
        <begin position="179"/>
        <end position="192"/>
    </location>
</feature>
<keyword evidence="3" id="KW-1185">Reference proteome</keyword>
<feature type="region of interest" description="Disordered" evidence="1">
    <location>
        <begin position="1"/>
        <end position="248"/>
    </location>
</feature>
<dbReference type="AlphaFoldDB" id="A0AAD9DGN0"/>
<dbReference type="Proteomes" id="UP001224775">
    <property type="component" value="Unassembled WGS sequence"/>
</dbReference>
<evidence type="ECO:0000313" key="3">
    <source>
        <dbReference type="Proteomes" id="UP001224775"/>
    </source>
</evidence>
<organism evidence="2 3">
    <name type="scientific">Skeletonema marinoi</name>
    <dbReference type="NCBI Taxonomy" id="267567"/>
    <lineage>
        <taxon>Eukaryota</taxon>
        <taxon>Sar</taxon>
        <taxon>Stramenopiles</taxon>
        <taxon>Ochrophyta</taxon>
        <taxon>Bacillariophyta</taxon>
        <taxon>Coscinodiscophyceae</taxon>
        <taxon>Thalassiosirophycidae</taxon>
        <taxon>Thalassiosirales</taxon>
        <taxon>Skeletonemataceae</taxon>
        <taxon>Skeletonema</taxon>
        <taxon>Skeletonema marinoi-dohrnii complex</taxon>
    </lineage>
</organism>
<evidence type="ECO:0000256" key="1">
    <source>
        <dbReference type="SAM" id="MobiDB-lite"/>
    </source>
</evidence>
<protein>
    <submittedName>
        <fullName evidence="2">Uncharacterized protein</fullName>
    </submittedName>
</protein>